<keyword evidence="2" id="KW-1185">Reference proteome</keyword>
<dbReference type="RefSeq" id="WP_157739567.1">
    <property type="nucleotide sequence ID" value="NZ_BMHF01000015.1"/>
</dbReference>
<dbReference type="Proteomes" id="UP000609323">
    <property type="component" value="Unassembled WGS sequence"/>
</dbReference>
<organism evidence="1 2">
    <name type="scientific">Paenibacillus physcomitrellae</name>
    <dbReference type="NCBI Taxonomy" id="1619311"/>
    <lineage>
        <taxon>Bacteria</taxon>
        <taxon>Bacillati</taxon>
        <taxon>Bacillota</taxon>
        <taxon>Bacilli</taxon>
        <taxon>Bacillales</taxon>
        <taxon>Paenibacillaceae</taxon>
        <taxon>Paenibacillus</taxon>
    </lineage>
</organism>
<evidence type="ECO:0000313" key="1">
    <source>
        <dbReference type="EMBL" id="GGA46871.1"/>
    </source>
</evidence>
<comment type="caution">
    <text evidence="1">The sequence shown here is derived from an EMBL/GenBank/DDBJ whole genome shotgun (WGS) entry which is preliminary data.</text>
</comment>
<accession>A0ABQ1GMM2</accession>
<proteinExistence type="predicted"/>
<dbReference type="EMBL" id="BMHF01000015">
    <property type="protein sequence ID" value="GGA46871.1"/>
    <property type="molecule type" value="Genomic_DNA"/>
</dbReference>
<protein>
    <submittedName>
        <fullName evidence="1">Uncharacterized protein</fullName>
    </submittedName>
</protein>
<name>A0ABQ1GMM2_9BACL</name>
<reference evidence="2" key="1">
    <citation type="journal article" date="2019" name="Int. J. Syst. Evol. Microbiol.">
        <title>The Global Catalogue of Microorganisms (GCM) 10K type strain sequencing project: providing services to taxonomists for standard genome sequencing and annotation.</title>
        <authorList>
            <consortium name="The Broad Institute Genomics Platform"/>
            <consortium name="The Broad Institute Genome Sequencing Center for Infectious Disease"/>
            <person name="Wu L."/>
            <person name="Ma J."/>
        </authorList>
    </citation>
    <scope>NUCLEOTIDE SEQUENCE [LARGE SCALE GENOMIC DNA]</scope>
    <source>
        <strain evidence="2">CGMCC 1.15044</strain>
    </source>
</reference>
<evidence type="ECO:0000313" key="2">
    <source>
        <dbReference type="Proteomes" id="UP000609323"/>
    </source>
</evidence>
<gene>
    <name evidence="1" type="ORF">GCM10010917_35160</name>
</gene>
<sequence length="53" mass="6232">MNKIQDLSEQGLFIDILADMIFQYLDAEQERQQRAAFWLDYLIDLGIEARIVA</sequence>